<proteinExistence type="predicted"/>
<evidence type="ECO:0008006" key="3">
    <source>
        <dbReference type="Google" id="ProtNLM"/>
    </source>
</evidence>
<reference evidence="1 2" key="1">
    <citation type="journal article" date="2019" name="PLoS ONE">
        <title>Comparative genome analysis indicates high evolutionary potential of pathogenicity genes in Colletotrichum tanaceti.</title>
        <authorList>
            <person name="Lelwala R.V."/>
            <person name="Korhonen P.K."/>
            <person name="Young N.D."/>
            <person name="Scott J.B."/>
            <person name="Ades P.A."/>
            <person name="Gasser R.B."/>
            <person name="Taylor P.W.J."/>
        </authorList>
    </citation>
    <scope>NUCLEOTIDE SEQUENCE [LARGE SCALE GENOMIC DNA]</scope>
    <source>
        <strain evidence="1">BRIP57314</strain>
    </source>
</reference>
<evidence type="ECO:0000313" key="2">
    <source>
        <dbReference type="Proteomes" id="UP000310108"/>
    </source>
</evidence>
<dbReference type="OrthoDB" id="4803187at2759"/>
<keyword evidence="2" id="KW-1185">Reference proteome</keyword>
<dbReference type="Proteomes" id="UP000310108">
    <property type="component" value="Unassembled WGS sequence"/>
</dbReference>
<dbReference type="STRING" id="1306861.A0A4U6XDW5"/>
<name>A0A4U6XDW5_9PEZI</name>
<gene>
    <name evidence="1" type="ORF">CTA1_8191</name>
</gene>
<comment type="caution">
    <text evidence="1">The sequence shown here is derived from an EMBL/GenBank/DDBJ whole genome shotgun (WGS) entry which is preliminary data.</text>
</comment>
<dbReference type="EMBL" id="PJEX01000160">
    <property type="protein sequence ID" value="TKW53980.1"/>
    <property type="molecule type" value="Genomic_DNA"/>
</dbReference>
<organism evidence="1 2">
    <name type="scientific">Colletotrichum tanaceti</name>
    <dbReference type="NCBI Taxonomy" id="1306861"/>
    <lineage>
        <taxon>Eukaryota</taxon>
        <taxon>Fungi</taxon>
        <taxon>Dikarya</taxon>
        <taxon>Ascomycota</taxon>
        <taxon>Pezizomycotina</taxon>
        <taxon>Sordariomycetes</taxon>
        <taxon>Hypocreomycetidae</taxon>
        <taxon>Glomerellales</taxon>
        <taxon>Glomerellaceae</taxon>
        <taxon>Colletotrichum</taxon>
        <taxon>Colletotrichum destructivum species complex</taxon>
    </lineage>
</organism>
<accession>A0A4U6XDW5</accession>
<evidence type="ECO:0000313" key="1">
    <source>
        <dbReference type="EMBL" id="TKW53980.1"/>
    </source>
</evidence>
<sequence length="501" mass="58637">MAKLTDLPPETLLTVTSFLWSGQPAKKRLFDARNSDENNSLAKSLHSERLSVFNFSSTCKYLHEVLKAEKYRFVSIHGYNSAQKLLSLLRLIRVRPEIGDHVQRLHLNLFTLPSGYTSISYEQLRSLKTWAETIGIYIRRTTLEDAKEYENRDAFDRQEVDPNDWNWNSSSPDEAYHNHDRECLGIICNMLFHYLRNVKEITFSTSPEIFHRVVGHLLASRPMAMQNSMATIRLPALQSLALETDLSQSSQPDMFDFYDIRRLEAGISDIYLRGFDFYYEDRPKFPGSPLRSIVLQDIYLFYHPESFFTILEHCEHLTRFIYIRTNHDDNREEMLPFPLTIEKGLRKSRQSLRTLCFCCGPVHWRDKNNRIFESFESFKVLENLWVDAWSCGWAVRDTLENEFDVESESNFEEEAVTPAVAVTLIRTLPSSLRRLHIHGPVDRIYNSLRWLAGHCRDGMMPRFKEIAFKDLESTMATERLKVMFREAGVKTCRVDLDPISW</sequence>
<dbReference type="AlphaFoldDB" id="A0A4U6XDW5"/>
<protein>
    <recommendedName>
        <fullName evidence="3">F-box domain-containing protein</fullName>
    </recommendedName>
</protein>